<dbReference type="SMART" id="SM00662">
    <property type="entry name" value="RPOLD"/>
    <property type="match status" value="1"/>
</dbReference>
<dbReference type="FunFam" id="2.170.120.12:FF:000003">
    <property type="entry name" value="Dna-directed rna polymerases i and iii subunit"/>
    <property type="match status" value="1"/>
</dbReference>
<dbReference type="Pfam" id="PF01193">
    <property type="entry name" value="RNA_pol_L"/>
    <property type="match status" value="1"/>
</dbReference>
<evidence type="ECO:0000313" key="13">
    <source>
        <dbReference type="Proteomes" id="UP000183832"/>
    </source>
</evidence>
<dbReference type="SUPFAM" id="SSF55257">
    <property type="entry name" value="RBP11-like subunits of RNA polymerase"/>
    <property type="match status" value="1"/>
</dbReference>
<dbReference type="HAMAP" id="MF_00320">
    <property type="entry name" value="RNApol_arch_Rpo3"/>
    <property type="match status" value="1"/>
</dbReference>
<dbReference type="InterPro" id="IPR036643">
    <property type="entry name" value="RNApol_insert_sf"/>
</dbReference>
<dbReference type="Gene3D" id="3.40.30.10">
    <property type="entry name" value="Glutaredoxin"/>
    <property type="match status" value="1"/>
</dbReference>
<feature type="disulfide bond" description="Redox-active" evidence="9">
    <location>
        <begin position="507"/>
        <end position="511"/>
    </location>
</feature>
<evidence type="ECO:0000256" key="9">
    <source>
        <dbReference type="PIRSR" id="PIRSR603782-2"/>
    </source>
</evidence>
<reference evidence="12 13" key="1">
    <citation type="submission" date="2015-04" db="EMBL/GenBank/DDBJ databases">
        <authorList>
            <person name="Syromyatnikov M.Y."/>
            <person name="Popov V.N."/>
        </authorList>
    </citation>
    <scope>NUCLEOTIDE SEQUENCE [LARGE SCALE GENOMIC DNA]</scope>
</reference>
<dbReference type="GO" id="GO:0003899">
    <property type="term" value="F:DNA-directed RNA polymerase activity"/>
    <property type="evidence" value="ECO:0007669"/>
    <property type="project" value="InterPro"/>
</dbReference>
<dbReference type="GO" id="GO:0005736">
    <property type="term" value="C:RNA polymerase I complex"/>
    <property type="evidence" value="ECO:0007669"/>
    <property type="project" value="TreeGrafter"/>
</dbReference>
<evidence type="ECO:0000256" key="5">
    <source>
        <dbReference type="ARBA" id="ARBA00023163"/>
    </source>
</evidence>
<keyword evidence="4" id="KW-0240">DNA-directed RNA polymerase</keyword>
<evidence type="ECO:0000256" key="1">
    <source>
        <dbReference type="ARBA" id="ARBA00004123"/>
    </source>
</evidence>
<dbReference type="OrthoDB" id="270173at2759"/>
<dbReference type="AlphaFoldDB" id="A0A1J1IJQ1"/>
<dbReference type="GO" id="GO:0008535">
    <property type="term" value="P:respiratory chain complex IV assembly"/>
    <property type="evidence" value="ECO:0007669"/>
    <property type="project" value="UniProtKB-ARBA"/>
</dbReference>
<comment type="similarity">
    <text evidence="2">Belongs to the SCO1/2 family.</text>
</comment>
<dbReference type="InterPro" id="IPR033901">
    <property type="entry name" value="RNAPI/III_AC40"/>
</dbReference>
<dbReference type="EMBL" id="CVRI01000054">
    <property type="protein sequence ID" value="CRL00416.1"/>
    <property type="molecule type" value="Genomic_DNA"/>
</dbReference>
<proteinExistence type="inferred from homology"/>
<dbReference type="Gene3D" id="3.30.1360.10">
    <property type="entry name" value="RNA polymerase, RBP11-like subunit"/>
    <property type="match status" value="1"/>
</dbReference>
<dbReference type="GO" id="GO:0006351">
    <property type="term" value="P:DNA-templated transcription"/>
    <property type="evidence" value="ECO:0007669"/>
    <property type="project" value="InterPro"/>
</dbReference>
<keyword evidence="5" id="KW-0804">Transcription</keyword>
<dbReference type="InterPro" id="IPR003782">
    <property type="entry name" value="SCO1/SenC"/>
</dbReference>
<organism evidence="12 13">
    <name type="scientific">Clunio marinus</name>
    <dbReference type="NCBI Taxonomy" id="568069"/>
    <lineage>
        <taxon>Eukaryota</taxon>
        <taxon>Metazoa</taxon>
        <taxon>Ecdysozoa</taxon>
        <taxon>Arthropoda</taxon>
        <taxon>Hexapoda</taxon>
        <taxon>Insecta</taxon>
        <taxon>Pterygota</taxon>
        <taxon>Neoptera</taxon>
        <taxon>Endopterygota</taxon>
        <taxon>Diptera</taxon>
        <taxon>Nematocera</taxon>
        <taxon>Chironomoidea</taxon>
        <taxon>Chironomidae</taxon>
        <taxon>Clunio</taxon>
    </lineage>
</organism>
<evidence type="ECO:0000256" key="2">
    <source>
        <dbReference type="ARBA" id="ARBA00010996"/>
    </source>
</evidence>
<dbReference type="InterPro" id="IPR036603">
    <property type="entry name" value="RBP11-like"/>
</dbReference>
<dbReference type="InterPro" id="IPR011263">
    <property type="entry name" value="DNA-dir_RNA_pol_RpoA/D/Rpb3"/>
</dbReference>
<evidence type="ECO:0000256" key="6">
    <source>
        <dbReference type="ARBA" id="ARBA00023242"/>
    </source>
</evidence>
<feature type="region of interest" description="Disordered" evidence="10">
    <location>
        <begin position="387"/>
        <end position="427"/>
    </location>
</feature>
<keyword evidence="13" id="KW-1185">Reference proteome</keyword>
<dbReference type="PANTHER" id="PTHR11800:SF13">
    <property type="entry name" value="DNA-DIRECTED RNA POLYMERASES I AND III SUBUNIT RPAC1"/>
    <property type="match status" value="1"/>
</dbReference>
<feature type="binding site" evidence="8">
    <location>
        <position position="511"/>
    </location>
    <ligand>
        <name>Cu cation</name>
        <dbReference type="ChEBI" id="CHEBI:23378"/>
    </ligand>
</feature>
<dbReference type="InterPro" id="IPR022842">
    <property type="entry name" value="RNAP_Rpo3/Rpb3/RPAC1"/>
</dbReference>
<dbReference type="CDD" id="cd02968">
    <property type="entry name" value="SCO"/>
    <property type="match status" value="1"/>
</dbReference>
<dbReference type="SUPFAM" id="SSF56553">
    <property type="entry name" value="Insert subdomain of RNA polymerase alpha subunit"/>
    <property type="match status" value="1"/>
</dbReference>
<feature type="domain" description="DNA-directed RNA polymerase RpoA/D/Rpb3-type" evidence="11">
    <location>
        <begin position="80"/>
        <end position="356"/>
    </location>
</feature>
<evidence type="ECO:0000256" key="8">
    <source>
        <dbReference type="PIRSR" id="PIRSR603782-1"/>
    </source>
</evidence>
<dbReference type="SUPFAM" id="SSF52833">
    <property type="entry name" value="Thioredoxin-like"/>
    <property type="match status" value="1"/>
</dbReference>
<evidence type="ECO:0000256" key="10">
    <source>
        <dbReference type="SAM" id="MobiDB-lite"/>
    </source>
</evidence>
<feature type="compositionally biased region" description="Low complexity" evidence="10">
    <location>
        <begin position="405"/>
        <end position="418"/>
    </location>
</feature>
<dbReference type="GO" id="GO:0046983">
    <property type="term" value="F:protein dimerization activity"/>
    <property type="evidence" value="ECO:0007669"/>
    <property type="project" value="InterPro"/>
</dbReference>
<dbReference type="FunFam" id="3.40.30.10:FF:000013">
    <property type="entry name" value="Blast:Protein SCO1 homolog, mitochondrial"/>
    <property type="match status" value="1"/>
</dbReference>
<sequence>MLKIFLKILTVQKASSVCSKPISLIRYMPESRDDRKPKVLMEEYKIKEYANDYGFSDDFFTVEKFKKDMKIKIEKCKDLELEFDMIGVSPAVANAFRRIMISEVPSMAIEKVYIYNNTSIIQDEILAHRFGLIPLKADPRSFEYKLEEAEEGTELDTLEFRFEVKCTWKNKDCKEGRNFDAMYKNHNVYSSQMKWIPKGKQGTLLSENDVGPCESDILICKMRPGHEINLKMLAVKGLGRDHAKFSPVSCASYRLLPDIKITREVCGRDAILLQKCFSPGVIEIDKNQCAFVKNARYDNCSRNVYRFPHLTDAVTMSRIRNHFIFTVESLGAYKPEDIFIESVKVLKRKCQTLLQDLKTELLKIMSSRILTRCSSFFTNNLVRRTPVRWNTTGNPNETQGKPQDTSTAGKTTSGGSAALKDQRAGKGKGPVTWKSLSVALVGGAGLLGFMWYVKDEKDQAILRERKRMLGKAAIGGRWELIDSQKKLRKSEDFLGQWLLIYFGFTHCPDICPEELEKLATVVDTLDKMEKPQKAQPLFITVDPLRDTPELVEKYIKEFSPKFIGLTGTVDQVKTVCKAFRVYFSAGPKDVDDDYIVDHTIIIYLVNPDGEFVDYYGQSRNASAITDSVLVNMAKYDQMNKKGWF</sequence>
<comment type="similarity">
    <text evidence="7">Belongs to the archaeal Rpo3/eukaryotic RPB3 RNA polymerase subunit family.</text>
</comment>
<feature type="binding site" evidence="8">
    <location>
        <position position="507"/>
    </location>
    <ligand>
        <name>Cu cation</name>
        <dbReference type="ChEBI" id="CHEBI:23378"/>
    </ligand>
</feature>
<keyword evidence="8" id="KW-0186">Copper</keyword>
<name>A0A1J1IJQ1_9DIPT</name>
<evidence type="ECO:0000313" key="12">
    <source>
        <dbReference type="EMBL" id="CRL00416.1"/>
    </source>
</evidence>
<dbReference type="Proteomes" id="UP000183832">
    <property type="component" value="Unassembled WGS sequence"/>
</dbReference>
<dbReference type="STRING" id="568069.A0A1J1IJQ1"/>
<gene>
    <name evidence="12" type="ORF">CLUMA_CG013683</name>
</gene>
<dbReference type="PANTHER" id="PTHR11800">
    <property type="entry name" value="DNA-DIRECTED RNA POLYMERASE"/>
    <property type="match status" value="1"/>
</dbReference>
<dbReference type="GO" id="GO:0005666">
    <property type="term" value="C:RNA polymerase III complex"/>
    <property type="evidence" value="ECO:0007669"/>
    <property type="project" value="TreeGrafter"/>
</dbReference>
<feature type="binding site" evidence="8">
    <location>
        <position position="598"/>
    </location>
    <ligand>
        <name>Cu cation</name>
        <dbReference type="ChEBI" id="CHEBI:23378"/>
    </ligand>
</feature>
<dbReference type="Gene3D" id="2.170.120.12">
    <property type="entry name" value="DNA-directed RNA polymerase, insert domain"/>
    <property type="match status" value="1"/>
</dbReference>
<accession>A0A1J1IJQ1</accession>
<dbReference type="InterPro" id="IPR011262">
    <property type="entry name" value="DNA-dir_RNA_pol_insert"/>
</dbReference>
<dbReference type="GO" id="GO:0046872">
    <property type="term" value="F:metal ion binding"/>
    <property type="evidence" value="ECO:0007669"/>
    <property type="project" value="UniProtKB-KW"/>
</dbReference>
<keyword evidence="9" id="KW-1015">Disulfide bond</keyword>
<evidence type="ECO:0000256" key="3">
    <source>
        <dbReference type="ARBA" id="ARBA00022083"/>
    </source>
</evidence>
<keyword evidence="6" id="KW-0539">Nucleus</keyword>
<dbReference type="Pfam" id="PF02630">
    <property type="entry name" value="SCO1-SenC"/>
    <property type="match status" value="1"/>
</dbReference>
<evidence type="ECO:0000256" key="4">
    <source>
        <dbReference type="ARBA" id="ARBA00022478"/>
    </source>
</evidence>
<protein>
    <recommendedName>
        <fullName evidence="3">DNA-directed RNA polymerases I and III subunit RPAC1</fullName>
    </recommendedName>
</protein>
<feature type="compositionally biased region" description="Polar residues" evidence="10">
    <location>
        <begin position="387"/>
        <end position="404"/>
    </location>
</feature>
<comment type="subcellular location">
    <subcellularLocation>
        <location evidence="1">Nucleus</location>
    </subcellularLocation>
</comment>
<dbReference type="InterPro" id="IPR050518">
    <property type="entry name" value="Rpo3/RPB3_RNA_Pol_subunit"/>
</dbReference>
<dbReference type="NCBIfam" id="NF001988">
    <property type="entry name" value="PRK00783.1"/>
    <property type="match status" value="1"/>
</dbReference>
<keyword evidence="8" id="KW-0479">Metal-binding</keyword>
<dbReference type="CDD" id="cd07032">
    <property type="entry name" value="RNAP_I_II_AC40"/>
    <property type="match status" value="1"/>
</dbReference>
<evidence type="ECO:0000256" key="7">
    <source>
        <dbReference type="ARBA" id="ARBA00025804"/>
    </source>
</evidence>
<evidence type="ECO:0000259" key="11">
    <source>
        <dbReference type="SMART" id="SM00662"/>
    </source>
</evidence>
<dbReference type="InterPro" id="IPR036249">
    <property type="entry name" value="Thioredoxin-like_sf"/>
</dbReference>
<dbReference type="Pfam" id="PF01000">
    <property type="entry name" value="RNA_pol_A_bac"/>
    <property type="match status" value="1"/>
</dbReference>